<proteinExistence type="predicted"/>
<evidence type="ECO:0008006" key="5">
    <source>
        <dbReference type="Google" id="ProtNLM"/>
    </source>
</evidence>
<dbReference type="Proteomes" id="UP000325787">
    <property type="component" value="Chromosome"/>
</dbReference>
<feature type="signal peptide" evidence="2">
    <location>
        <begin position="1"/>
        <end position="18"/>
    </location>
</feature>
<feature type="chain" id="PRO_5039478504" description="Secreted protein" evidence="2">
    <location>
        <begin position="19"/>
        <end position="175"/>
    </location>
</feature>
<organism evidence="3 4">
    <name type="scientific">Saccharothrix syringae</name>
    <name type="common">Nocardiopsis syringae</name>
    <dbReference type="NCBI Taxonomy" id="103733"/>
    <lineage>
        <taxon>Bacteria</taxon>
        <taxon>Bacillati</taxon>
        <taxon>Actinomycetota</taxon>
        <taxon>Actinomycetes</taxon>
        <taxon>Pseudonocardiales</taxon>
        <taxon>Pseudonocardiaceae</taxon>
        <taxon>Saccharothrix</taxon>
    </lineage>
</organism>
<evidence type="ECO:0000256" key="1">
    <source>
        <dbReference type="SAM" id="MobiDB-lite"/>
    </source>
</evidence>
<dbReference type="EMBL" id="CP034550">
    <property type="protein sequence ID" value="QFZ17157.1"/>
    <property type="molecule type" value="Genomic_DNA"/>
</dbReference>
<evidence type="ECO:0000313" key="4">
    <source>
        <dbReference type="Proteomes" id="UP000325787"/>
    </source>
</evidence>
<protein>
    <recommendedName>
        <fullName evidence="5">Secreted protein</fullName>
    </recommendedName>
</protein>
<keyword evidence="4" id="KW-1185">Reference proteome</keyword>
<name>A0A5Q0GSX5_SACSY</name>
<feature type="region of interest" description="Disordered" evidence="1">
    <location>
        <begin position="21"/>
        <end position="89"/>
    </location>
</feature>
<accession>A0A5Q0GSX5</accession>
<feature type="compositionally biased region" description="Basic and acidic residues" evidence="1">
    <location>
        <begin position="154"/>
        <end position="164"/>
    </location>
</feature>
<reference evidence="4" key="1">
    <citation type="journal article" date="2021" name="Curr. Microbiol.">
        <title>Complete genome of nocamycin-producing strain Saccharothrix syringae NRRL B-16468 reveals the biosynthetic potential for secondary metabolites.</title>
        <authorList>
            <person name="Mo X."/>
            <person name="Yang S."/>
        </authorList>
    </citation>
    <scope>NUCLEOTIDE SEQUENCE [LARGE SCALE GENOMIC DNA]</scope>
    <source>
        <strain evidence="4">ATCC 51364 / DSM 43886 / JCM 6844 / KCTC 9398 / NBRC 14523 / NRRL B-16468 / INA 2240</strain>
    </source>
</reference>
<gene>
    <name evidence="3" type="ORF">EKG83_06475</name>
</gene>
<evidence type="ECO:0000313" key="3">
    <source>
        <dbReference type="EMBL" id="QFZ17157.1"/>
    </source>
</evidence>
<dbReference type="KEGG" id="ssyi:EKG83_06475"/>
<feature type="compositionally biased region" description="Polar residues" evidence="1">
    <location>
        <begin position="165"/>
        <end position="175"/>
    </location>
</feature>
<feature type="region of interest" description="Disordered" evidence="1">
    <location>
        <begin position="125"/>
        <end position="175"/>
    </location>
</feature>
<evidence type="ECO:0000256" key="2">
    <source>
        <dbReference type="SAM" id="SignalP"/>
    </source>
</evidence>
<dbReference type="RefSeq" id="WP_153277914.1">
    <property type="nucleotide sequence ID" value="NZ_CP034550.1"/>
</dbReference>
<feature type="compositionally biased region" description="Low complexity" evidence="1">
    <location>
        <begin position="24"/>
        <end position="43"/>
    </location>
</feature>
<sequence>MITTMLAAACVLAAAACAKEEPLGVPSVSSASPTSEAAAAGSTDGQDAFTRCMKENGVDIEAQGTPDDENQPEAQGSAAPGDQRKQQEALDRCRRFLPDGGAAKPMGEEALAQAREFAKCMREKGVEYPDPDPNQGAGEGVSRIPEGIDINDPAIREKMADCSRRTNGLTPESTR</sequence>
<keyword evidence="2" id="KW-0732">Signal</keyword>
<dbReference type="OrthoDB" id="7949713at2"/>
<dbReference type="AlphaFoldDB" id="A0A5Q0GSX5"/>